<dbReference type="RefSeq" id="WP_244705081.1">
    <property type="nucleotide sequence ID" value="NZ_BAAADN010000043.1"/>
</dbReference>
<dbReference type="Proteomes" id="UP000830542">
    <property type="component" value="Chromosome"/>
</dbReference>
<dbReference type="GeneID" id="71761543"/>
<evidence type="ECO:0000256" key="5">
    <source>
        <dbReference type="ARBA" id="ARBA00004922"/>
    </source>
</evidence>
<keyword evidence="14" id="KW-0472">Membrane</keyword>
<evidence type="ECO:0000256" key="21">
    <source>
        <dbReference type="SAM" id="MobiDB-lite"/>
    </source>
</evidence>
<keyword evidence="8" id="KW-0328">Glycosyltransferase</keyword>
<evidence type="ECO:0000256" key="14">
    <source>
        <dbReference type="ARBA" id="ARBA00023136"/>
    </source>
</evidence>
<comment type="subcellular location">
    <subcellularLocation>
        <location evidence="4">Endomembrane system</location>
    </subcellularLocation>
</comment>
<dbReference type="CDD" id="cd06442">
    <property type="entry name" value="DPM1_like"/>
    <property type="match status" value="1"/>
</dbReference>
<evidence type="ECO:0000256" key="11">
    <source>
        <dbReference type="ARBA" id="ARBA00022723"/>
    </source>
</evidence>
<comment type="function">
    <text evidence="16">Transfers mannose from GDP-mannose to dolichol monophosphate to form dolichol phosphate mannose (Dol-P-Man) which is the mannosyl donor in pathways leading to N-glycosylation, glycosyl phosphatidylinositol membrane anchoring, and O-mannosylation of proteins.</text>
</comment>
<evidence type="ECO:0000313" key="26">
    <source>
        <dbReference type="Proteomes" id="UP001500962"/>
    </source>
</evidence>
<evidence type="ECO:0000256" key="17">
    <source>
        <dbReference type="ARBA" id="ARBA00074878"/>
    </source>
</evidence>
<feature type="region of interest" description="Disordered" evidence="21">
    <location>
        <begin position="1"/>
        <end position="34"/>
    </location>
</feature>
<dbReference type="PANTHER" id="PTHR43398">
    <property type="entry name" value="DOLICHOL-PHOSPHATE MANNOSYLTRANSFERASE SUBUNIT 1"/>
    <property type="match status" value="1"/>
</dbReference>
<evidence type="ECO:0000256" key="13">
    <source>
        <dbReference type="ARBA" id="ARBA00022989"/>
    </source>
</evidence>
<evidence type="ECO:0000256" key="16">
    <source>
        <dbReference type="ARBA" id="ARBA00053724"/>
    </source>
</evidence>
<evidence type="ECO:0000313" key="24">
    <source>
        <dbReference type="EMBL" id="UOO96406.1"/>
    </source>
</evidence>
<dbReference type="GO" id="GO:0004582">
    <property type="term" value="F:dolichyl-phosphate beta-D-mannosyltransferase activity"/>
    <property type="evidence" value="ECO:0007669"/>
    <property type="project" value="UniProtKB-EC"/>
</dbReference>
<evidence type="ECO:0000256" key="10">
    <source>
        <dbReference type="ARBA" id="ARBA00022692"/>
    </source>
</evidence>
<evidence type="ECO:0000256" key="2">
    <source>
        <dbReference type="ARBA" id="ARBA00001936"/>
    </source>
</evidence>
<evidence type="ECO:0000313" key="25">
    <source>
        <dbReference type="Proteomes" id="UP000830542"/>
    </source>
</evidence>
<dbReference type="EC" id="2.4.1.83" evidence="7"/>
<evidence type="ECO:0000256" key="9">
    <source>
        <dbReference type="ARBA" id="ARBA00022679"/>
    </source>
</evidence>
<dbReference type="GO" id="GO:0035269">
    <property type="term" value="P:protein O-linked glycosylation via mannose"/>
    <property type="evidence" value="ECO:0007669"/>
    <property type="project" value="TreeGrafter"/>
</dbReference>
<dbReference type="Gene3D" id="3.90.550.10">
    <property type="entry name" value="Spore Coat Polysaccharide Biosynthesis Protein SpsA, Chain A"/>
    <property type="match status" value="1"/>
</dbReference>
<dbReference type="GO" id="GO:0006506">
    <property type="term" value="P:GPI anchor biosynthetic process"/>
    <property type="evidence" value="ECO:0007669"/>
    <property type="project" value="TreeGrafter"/>
</dbReference>
<keyword evidence="15" id="KW-0464">Manganese</keyword>
<dbReference type="GO" id="GO:0012505">
    <property type="term" value="C:endomembrane system"/>
    <property type="evidence" value="ECO:0007669"/>
    <property type="project" value="UniProtKB-SubCell"/>
</dbReference>
<evidence type="ECO:0000256" key="15">
    <source>
        <dbReference type="ARBA" id="ARBA00023211"/>
    </source>
</evidence>
<evidence type="ECO:0000256" key="18">
    <source>
        <dbReference type="ARBA" id="ARBA00082336"/>
    </source>
</evidence>
<dbReference type="PANTHER" id="PTHR43398:SF1">
    <property type="entry name" value="DOLICHOL-PHOSPHATE MANNOSYLTRANSFERASE SUBUNIT 1"/>
    <property type="match status" value="1"/>
</dbReference>
<reference evidence="23" key="1">
    <citation type="journal article" date="2014" name="Int. J. Syst. Evol. Microbiol.">
        <title>Complete genome sequence of Corynebacterium casei LMG S-19264T (=DSM 44701T), isolated from a smear-ripened cheese.</title>
        <authorList>
            <consortium name="US DOE Joint Genome Institute (JGI-PGF)"/>
            <person name="Walter F."/>
            <person name="Albersmeier A."/>
            <person name="Kalinowski J."/>
            <person name="Ruckert C."/>
        </authorList>
    </citation>
    <scope>NUCLEOTIDE SEQUENCE</scope>
    <source>
        <strain evidence="23">JCM 12289</strain>
    </source>
</reference>
<dbReference type="SUPFAM" id="SSF53448">
    <property type="entry name" value="Nucleotide-diphospho-sugar transferases"/>
    <property type="match status" value="1"/>
</dbReference>
<name>A0AAV3SI58_HALDO</name>
<keyword evidence="9" id="KW-0808">Transferase</keyword>
<comment type="cofactor">
    <cofactor evidence="1">
        <name>Ca(2+)</name>
        <dbReference type="ChEBI" id="CHEBI:29108"/>
    </cofactor>
</comment>
<evidence type="ECO:0000256" key="20">
    <source>
        <dbReference type="ARBA" id="ARBA00083744"/>
    </source>
</evidence>
<sequence length="266" mass="29944">MTDRPSQRGRGIAPDSGSGTQHSSREEQATASRGRSVSIIIPTYNERENIERVVERCRDALADYRFEIVVVDDDSPDKTWQLVADSYADAETVRIVRRTQESGLATAVSRGFDEASYECCAVIDADLQHPPEKLPELIAAFDDGADIAIGSRHVDGGGVENWSRFRRIVSRGAMAITKLVLPPTRNIADPMSGFFAIRRELIDDVALAPTGYKILLEVLMKCDYERVVEIPYVFTERERGESKLSADEYWEFLEHIYQLRRSPDTN</sequence>
<evidence type="ECO:0000313" key="23">
    <source>
        <dbReference type="EMBL" id="GAA0468751.1"/>
    </source>
</evidence>
<evidence type="ECO:0000256" key="3">
    <source>
        <dbReference type="ARBA" id="ARBA00001946"/>
    </source>
</evidence>
<evidence type="ECO:0000256" key="12">
    <source>
        <dbReference type="ARBA" id="ARBA00022842"/>
    </source>
</evidence>
<dbReference type="GO" id="GO:0046872">
    <property type="term" value="F:metal ion binding"/>
    <property type="evidence" value="ECO:0007669"/>
    <property type="project" value="UniProtKB-KW"/>
</dbReference>
<dbReference type="GO" id="GO:0006488">
    <property type="term" value="P:dolichol-linked oligosaccharide biosynthetic process"/>
    <property type="evidence" value="ECO:0007669"/>
    <property type="project" value="TreeGrafter"/>
</dbReference>
<comment type="cofactor">
    <cofactor evidence="3">
        <name>Mg(2+)</name>
        <dbReference type="ChEBI" id="CHEBI:18420"/>
    </cofactor>
</comment>
<comment type="pathway">
    <text evidence="5">Protein modification; protein glycosylation.</text>
</comment>
<reference evidence="24" key="2">
    <citation type="submission" date="2022-04" db="EMBL/GenBank/DDBJ databases">
        <title>Sequencing and genomic assembly of Halococcus dombrowskii.</title>
        <authorList>
            <person name="Lim S.W."/>
            <person name="MacLea K.S."/>
        </authorList>
    </citation>
    <scope>NUCLEOTIDE SEQUENCE</scope>
    <source>
        <strain evidence="24">H4</strain>
    </source>
</reference>
<dbReference type="InterPro" id="IPR039528">
    <property type="entry name" value="DPM1-like"/>
</dbReference>
<dbReference type="GO" id="GO:0016020">
    <property type="term" value="C:membrane"/>
    <property type="evidence" value="ECO:0007669"/>
    <property type="project" value="UniProtKB-ARBA"/>
</dbReference>
<dbReference type="InterPro" id="IPR001173">
    <property type="entry name" value="Glyco_trans_2-like"/>
</dbReference>
<evidence type="ECO:0000256" key="7">
    <source>
        <dbReference type="ARBA" id="ARBA00012704"/>
    </source>
</evidence>
<evidence type="ECO:0000259" key="22">
    <source>
        <dbReference type="Pfam" id="PF00535"/>
    </source>
</evidence>
<gene>
    <name evidence="23" type="ORF">GCM10008985_27240</name>
    <name evidence="24" type="ORF">MUK72_06805</name>
</gene>
<evidence type="ECO:0000256" key="1">
    <source>
        <dbReference type="ARBA" id="ARBA00001913"/>
    </source>
</evidence>
<proteinExistence type="inferred from homology"/>
<keyword evidence="11" id="KW-0479">Metal-binding</keyword>
<evidence type="ECO:0000256" key="6">
    <source>
        <dbReference type="ARBA" id="ARBA00006739"/>
    </source>
</evidence>
<dbReference type="KEGG" id="hdo:MUK72_06805"/>
<keyword evidence="10" id="KW-0812">Transmembrane</keyword>
<comment type="cofactor">
    <cofactor evidence="2">
        <name>Mn(2+)</name>
        <dbReference type="ChEBI" id="CHEBI:29035"/>
    </cofactor>
</comment>
<evidence type="ECO:0000256" key="4">
    <source>
        <dbReference type="ARBA" id="ARBA00004308"/>
    </source>
</evidence>
<dbReference type="EMBL" id="BAAADN010000043">
    <property type="protein sequence ID" value="GAA0468751.1"/>
    <property type="molecule type" value="Genomic_DNA"/>
</dbReference>
<dbReference type="EMBL" id="CP095005">
    <property type="protein sequence ID" value="UOO96406.1"/>
    <property type="molecule type" value="Genomic_DNA"/>
</dbReference>
<organism evidence="23 26">
    <name type="scientific">Halococcus dombrowskii</name>
    <dbReference type="NCBI Taxonomy" id="179637"/>
    <lineage>
        <taxon>Archaea</taxon>
        <taxon>Methanobacteriati</taxon>
        <taxon>Methanobacteriota</taxon>
        <taxon>Stenosarchaea group</taxon>
        <taxon>Halobacteria</taxon>
        <taxon>Halobacteriales</taxon>
        <taxon>Halococcaceae</taxon>
        <taxon>Halococcus</taxon>
    </lineage>
</organism>
<keyword evidence="12" id="KW-0460">Magnesium</keyword>
<keyword evidence="13" id="KW-1133">Transmembrane helix</keyword>
<accession>A0AAV3SI58</accession>
<dbReference type="FunFam" id="3.90.550.10:FF:000119">
    <property type="entry name" value="Dolichol-phosphate mannosyltransferase subunit 1"/>
    <property type="match status" value="1"/>
</dbReference>
<comment type="similarity">
    <text evidence="6">Belongs to the glycosyltransferase 2 family.</text>
</comment>
<protein>
    <recommendedName>
        <fullName evidence="17">Dolichol-phosphate mannosyltransferase</fullName>
        <ecNumber evidence="7">2.4.1.83</ecNumber>
    </recommendedName>
    <alternativeName>
        <fullName evidence="19">Dolichol-phosphate mannose synthase</fullName>
    </alternativeName>
    <alternativeName>
        <fullName evidence="18">Dolichyl-phosphate beta-D-mannosyltransferase</fullName>
    </alternativeName>
    <alternativeName>
        <fullName evidence="20">Mannose-P-dolichol synthase</fullName>
    </alternativeName>
</protein>
<evidence type="ECO:0000256" key="19">
    <source>
        <dbReference type="ARBA" id="ARBA00082614"/>
    </source>
</evidence>
<dbReference type="Pfam" id="PF00535">
    <property type="entry name" value="Glycos_transf_2"/>
    <property type="match status" value="1"/>
</dbReference>
<evidence type="ECO:0000256" key="8">
    <source>
        <dbReference type="ARBA" id="ARBA00022676"/>
    </source>
</evidence>
<dbReference type="Proteomes" id="UP001500962">
    <property type="component" value="Unassembled WGS sequence"/>
</dbReference>
<dbReference type="InterPro" id="IPR029044">
    <property type="entry name" value="Nucleotide-diphossugar_trans"/>
</dbReference>
<keyword evidence="25" id="KW-1185">Reference proteome</keyword>
<reference evidence="23" key="3">
    <citation type="submission" date="2023-12" db="EMBL/GenBank/DDBJ databases">
        <authorList>
            <person name="Sun Q."/>
            <person name="Inoue M."/>
        </authorList>
    </citation>
    <scope>NUCLEOTIDE SEQUENCE</scope>
    <source>
        <strain evidence="23">JCM 12289</strain>
    </source>
</reference>
<dbReference type="AlphaFoldDB" id="A0AAV3SI58"/>
<feature type="domain" description="Glycosyltransferase 2-like" evidence="22">
    <location>
        <begin position="38"/>
        <end position="204"/>
    </location>
</feature>